<dbReference type="CDD" id="cd17330">
    <property type="entry name" value="MFS_SLC46_TetA_like"/>
    <property type="match status" value="1"/>
</dbReference>
<keyword evidence="9" id="KW-1185">Reference proteome</keyword>
<dbReference type="PROSITE" id="PS50850">
    <property type="entry name" value="MFS"/>
    <property type="match status" value="1"/>
</dbReference>
<dbReference type="InterPro" id="IPR001958">
    <property type="entry name" value="Tet-R_TetA/multi-R_MdtG-like"/>
</dbReference>
<dbReference type="EMBL" id="SEWG01000004">
    <property type="protein sequence ID" value="RYU90090.1"/>
    <property type="molecule type" value="Genomic_DNA"/>
</dbReference>
<dbReference type="InterPro" id="IPR020846">
    <property type="entry name" value="MFS_dom"/>
</dbReference>
<protein>
    <submittedName>
        <fullName evidence="8">MFS transporter</fullName>
    </submittedName>
</protein>
<feature type="domain" description="Major facilitator superfamily (MFS) profile" evidence="7">
    <location>
        <begin position="6"/>
        <end position="388"/>
    </location>
</feature>
<keyword evidence="4 6" id="KW-1133">Transmembrane helix</keyword>
<dbReference type="Proteomes" id="UP000293331">
    <property type="component" value="Unassembled WGS sequence"/>
</dbReference>
<dbReference type="GO" id="GO:0022857">
    <property type="term" value="F:transmembrane transporter activity"/>
    <property type="evidence" value="ECO:0007669"/>
    <property type="project" value="InterPro"/>
</dbReference>
<sequence length="390" mass="41804">MKTNRILWVLVFIAIINSMGFGIIIPLLYPYGKKFGVTQHTIGLLTAAYSIAQFFATPVLGSLSDKFGRKPILVISLIGTCASFIIFGLANSIFVLFAARILDGLTGGNISVAQAMVSDISSPKERAKNFGILGSAFGFGFVIGPAIGGLLSTFGMKVPFFFAAGISILGVLLTLFFLKETNQDKSGKSKGNKHHFNFVSLYTVLKKPVIGTAIFTGFLLTMAQFTMLIGFQTFSVDNLKLTPTQIGLFYGGFGVSGILMQMLVPAVKKVIPSQAVILLISTMFCLGMMLLAGFATGLVLFAISVGIYGLFNGLRNPMLNAIIADHNKPNERGEVMGINQSYASIGQTLGPVTAGLVTAISIHSIFFLSSLYILIALLFSIRLITKEKQS</sequence>
<evidence type="ECO:0000259" key="7">
    <source>
        <dbReference type="PROSITE" id="PS50850"/>
    </source>
</evidence>
<evidence type="ECO:0000256" key="1">
    <source>
        <dbReference type="ARBA" id="ARBA00004141"/>
    </source>
</evidence>
<comment type="caution">
    <text evidence="8">The sequence shown here is derived from an EMBL/GenBank/DDBJ whole genome shotgun (WGS) entry which is preliminary data.</text>
</comment>
<organism evidence="8 9">
    <name type="scientific">Mucilaginibacter terrigena</name>
    <dbReference type="NCBI Taxonomy" id="2492395"/>
    <lineage>
        <taxon>Bacteria</taxon>
        <taxon>Pseudomonadati</taxon>
        <taxon>Bacteroidota</taxon>
        <taxon>Sphingobacteriia</taxon>
        <taxon>Sphingobacteriales</taxon>
        <taxon>Sphingobacteriaceae</taxon>
        <taxon>Mucilaginibacter</taxon>
    </lineage>
</organism>
<name>A0A4V1ZBR6_9SPHI</name>
<dbReference type="PANTHER" id="PTHR23504">
    <property type="entry name" value="MAJOR FACILITATOR SUPERFAMILY DOMAIN-CONTAINING PROTEIN 10"/>
    <property type="match status" value="1"/>
</dbReference>
<dbReference type="AlphaFoldDB" id="A0A4V1ZBR6"/>
<evidence type="ECO:0000256" key="4">
    <source>
        <dbReference type="ARBA" id="ARBA00022989"/>
    </source>
</evidence>
<feature type="transmembrane region" description="Helical" evidence="6">
    <location>
        <begin position="276"/>
        <end position="309"/>
    </location>
</feature>
<dbReference type="Gene3D" id="1.20.1250.20">
    <property type="entry name" value="MFS general substrate transporter like domains"/>
    <property type="match status" value="1"/>
</dbReference>
<feature type="transmembrane region" description="Helical" evidence="6">
    <location>
        <begin position="130"/>
        <end position="154"/>
    </location>
</feature>
<feature type="transmembrane region" description="Helical" evidence="6">
    <location>
        <begin position="72"/>
        <end position="99"/>
    </location>
</feature>
<reference evidence="8 9" key="1">
    <citation type="submission" date="2019-02" db="EMBL/GenBank/DDBJ databases">
        <title>Bacterial novel species Mucilaginibacter sp. 17JY9-4 isolated from soil.</title>
        <authorList>
            <person name="Jung H.-Y."/>
        </authorList>
    </citation>
    <scope>NUCLEOTIDE SEQUENCE [LARGE SCALE GENOMIC DNA]</scope>
    <source>
        <strain evidence="8 9">17JY9-4</strain>
    </source>
</reference>
<evidence type="ECO:0000256" key="2">
    <source>
        <dbReference type="ARBA" id="ARBA00022448"/>
    </source>
</evidence>
<keyword evidence="2" id="KW-0813">Transport</keyword>
<keyword evidence="3 6" id="KW-0812">Transmembrane</keyword>
<dbReference type="PANTHER" id="PTHR23504:SF15">
    <property type="entry name" value="MAJOR FACILITATOR SUPERFAMILY (MFS) PROFILE DOMAIN-CONTAINING PROTEIN"/>
    <property type="match status" value="1"/>
</dbReference>
<feature type="transmembrane region" description="Helical" evidence="6">
    <location>
        <begin position="6"/>
        <end position="29"/>
    </location>
</feature>
<dbReference type="InterPro" id="IPR036259">
    <property type="entry name" value="MFS_trans_sf"/>
</dbReference>
<proteinExistence type="predicted"/>
<accession>A0A4V1ZBR6</accession>
<feature type="transmembrane region" description="Helical" evidence="6">
    <location>
        <begin position="360"/>
        <end position="384"/>
    </location>
</feature>
<feature type="transmembrane region" description="Helical" evidence="6">
    <location>
        <begin position="246"/>
        <end position="264"/>
    </location>
</feature>
<dbReference type="SUPFAM" id="SSF103473">
    <property type="entry name" value="MFS general substrate transporter"/>
    <property type="match status" value="1"/>
</dbReference>
<dbReference type="PRINTS" id="PR01035">
    <property type="entry name" value="TCRTETA"/>
</dbReference>
<evidence type="ECO:0000256" key="5">
    <source>
        <dbReference type="ARBA" id="ARBA00023136"/>
    </source>
</evidence>
<evidence type="ECO:0000256" key="3">
    <source>
        <dbReference type="ARBA" id="ARBA00022692"/>
    </source>
</evidence>
<dbReference type="Pfam" id="PF07690">
    <property type="entry name" value="MFS_1"/>
    <property type="match status" value="1"/>
</dbReference>
<evidence type="ECO:0000313" key="8">
    <source>
        <dbReference type="EMBL" id="RYU90090.1"/>
    </source>
</evidence>
<dbReference type="OrthoDB" id="9793283at2"/>
<dbReference type="GO" id="GO:0016020">
    <property type="term" value="C:membrane"/>
    <property type="evidence" value="ECO:0007669"/>
    <property type="project" value="UniProtKB-SubCell"/>
</dbReference>
<gene>
    <name evidence="8" type="ORF">EWM62_11145</name>
</gene>
<keyword evidence="5 6" id="KW-0472">Membrane</keyword>
<feature type="transmembrane region" description="Helical" evidence="6">
    <location>
        <begin position="209"/>
        <end position="234"/>
    </location>
</feature>
<comment type="subcellular location">
    <subcellularLocation>
        <location evidence="1">Membrane</location>
        <topology evidence="1">Multi-pass membrane protein</topology>
    </subcellularLocation>
</comment>
<dbReference type="RefSeq" id="WP_129876747.1">
    <property type="nucleotide sequence ID" value="NZ_SEWG01000004.1"/>
</dbReference>
<dbReference type="InterPro" id="IPR011701">
    <property type="entry name" value="MFS"/>
</dbReference>
<evidence type="ECO:0000313" key="9">
    <source>
        <dbReference type="Proteomes" id="UP000293331"/>
    </source>
</evidence>
<feature type="transmembrane region" description="Helical" evidence="6">
    <location>
        <begin position="160"/>
        <end position="178"/>
    </location>
</feature>
<evidence type="ECO:0000256" key="6">
    <source>
        <dbReference type="SAM" id="Phobius"/>
    </source>
</evidence>